<organism evidence="3 4">
    <name type="scientific">Lysobacter spongiicola DSM 21749</name>
    <dbReference type="NCBI Taxonomy" id="1122188"/>
    <lineage>
        <taxon>Bacteria</taxon>
        <taxon>Pseudomonadati</taxon>
        <taxon>Pseudomonadota</taxon>
        <taxon>Gammaproteobacteria</taxon>
        <taxon>Lysobacterales</taxon>
        <taxon>Lysobacteraceae</taxon>
        <taxon>Novilysobacter</taxon>
    </lineage>
</organism>
<dbReference type="AlphaFoldDB" id="A0A1T4M3K3"/>
<keyword evidence="1" id="KW-0238">DNA-binding</keyword>
<evidence type="ECO:0000313" key="3">
    <source>
        <dbReference type="EMBL" id="SJZ61522.1"/>
    </source>
</evidence>
<dbReference type="RefSeq" id="WP_078756901.1">
    <property type="nucleotide sequence ID" value="NZ_FUXP01000001.1"/>
</dbReference>
<dbReference type="GO" id="GO:0003677">
    <property type="term" value="F:DNA binding"/>
    <property type="evidence" value="ECO:0007669"/>
    <property type="project" value="UniProtKB-KW"/>
</dbReference>
<dbReference type="PANTHER" id="PTHR30204">
    <property type="entry name" value="REDOX-CYCLING DRUG-SENSING TRANSCRIPTIONAL ACTIVATOR SOXR"/>
    <property type="match status" value="1"/>
</dbReference>
<reference evidence="3 4" key="1">
    <citation type="submission" date="2017-02" db="EMBL/GenBank/DDBJ databases">
        <authorList>
            <person name="Peterson S.W."/>
        </authorList>
    </citation>
    <scope>NUCLEOTIDE SEQUENCE [LARGE SCALE GENOMIC DNA]</scope>
    <source>
        <strain evidence="3 4">DSM 21749</strain>
    </source>
</reference>
<keyword evidence="4" id="KW-1185">Reference proteome</keyword>
<evidence type="ECO:0000256" key="1">
    <source>
        <dbReference type="ARBA" id="ARBA00023125"/>
    </source>
</evidence>
<dbReference type="InterPro" id="IPR047057">
    <property type="entry name" value="MerR_fam"/>
</dbReference>
<dbReference type="SMART" id="SM00422">
    <property type="entry name" value="HTH_MERR"/>
    <property type="match status" value="1"/>
</dbReference>
<evidence type="ECO:0000259" key="2">
    <source>
        <dbReference type="PROSITE" id="PS50937"/>
    </source>
</evidence>
<dbReference type="Pfam" id="PF13411">
    <property type="entry name" value="MerR_1"/>
    <property type="match status" value="1"/>
</dbReference>
<dbReference type="EMBL" id="FUXP01000001">
    <property type="protein sequence ID" value="SJZ61522.1"/>
    <property type="molecule type" value="Genomic_DNA"/>
</dbReference>
<sequence length="132" mass="14489">MQIGQLAKRTHVPIDTIRYYESHGILPAPARRNSGYRSYDDADVARLHFVRRAKALGFTLREISELMQLSGRSGEDMAGVRGSAAARLADVERKLDELTRIRDGLRQLVTACPGHGGIEDCPILGASSKEDA</sequence>
<protein>
    <submittedName>
        <fullName evidence="3">Cu(I)-responsive transcriptional regulator</fullName>
    </submittedName>
</protein>
<proteinExistence type="predicted"/>
<dbReference type="Proteomes" id="UP000190061">
    <property type="component" value="Unassembled WGS sequence"/>
</dbReference>
<evidence type="ECO:0000313" key="4">
    <source>
        <dbReference type="Proteomes" id="UP000190061"/>
    </source>
</evidence>
<dbReference type="InterPro" id="IPR009061">
    <property type="entry name" value="DNA-bd_dom_put_sf"/>
</dbReference>
<dbReference type="PROSITE" id="PS50937">
    <property type="entry name" value="HTH_MERR_2"/>
    <property type="match status" value="1"/>
</dbReference>
<dbReference type="GO" id="GO:0003700">
    <property type="term" value="F:DNA-binding transcription factor activity"/>
    <property type="evidence" value="ECO:0007669"/>
    <property type="project" value="InterPro"/>
</dbReference>
<dbReference type="OrthoDB" id="9808480at2"/>
<dbReference type="Gene3D" id="1.10.1660.10">
    <property type="match status" value="1"/>
</dbReference>
<dbReference type="STRING" id="1122188.SAMN02745674_00267"/>
<dbReference type="SUPFAM" id="SSF46955">
    <property type="entry name" value="Putative DNA-binding domain"/>
    <property type="match status" value="1"/>
</dbReference>
<gene>
    <name evidence="3" type="ORF">SAMN02745674_00267</name>
</gene>
<dbReference type="PANTHER" id="PTHR30204:SF92">
    <property type="entry name" value="HTH-TYPE TRANSCRIPTIONAL REGULATOR ZNTR"/>
    <property type="match status" value="1"/>
</dbReference>
<dbReference type="InterPro" id="IPR000551">
    <property type="entry name" value="MerR-type_HTH_dom"/>
</dbReference>
<dbReference type="CDD" id="cd04770">
    <property type="entry name" value="HTH_HMRTR"/>
    <property type="match status" value="1"/>
</dbReference>
<dbReference type="PRINTS" id="PR00040">
    <property type="entry name" value="HTHMERR"/>
</dbReference>
<accession>A0A1T4M3K3</accession>
<feature type="domain" description="HTH merR-type" evidence="2">
    <location>
        <begin position="1"/>
        <end position="69"/>
    </location>
</feature>
<name>A0A1T4M3K3_9GAMM</name>